<dbReference type="GO" id="GO:0015031">
    <property type="term" value="P:protein transport"/>
    <property type="evidence" value="ECO:0007669"/>
    <property type="project" value="InterPro"/>
</dbReference>
<evidence type="ECO:0000256" key="6">
    <source>
        <dbReference type="ARBA" id="ARBA00023186"/>
    </source>
</evidence>
<evidence type="ECO:0000256" key="7">
    <source>
        <dbReference type="ARBA" id="ARBA00023235"/>
    </source>
</evidence>
<comment type="catalytic activity">
    <reaction evidence="1 10">
        <text>[protein]-peptidylproline (omega=180) = [protein]-peptidylproline (omega=0)</text>
        <dbReference type="Rhea" id="RHEA:16237"/>
        <dbReference type="Rhea" id="RHEA-COMP:10747"/>
        <dbReference type="Rhea" id="RHEA-COMP:10748"/>
        <dbReference type="ChEBI" id="CHEBI:83833"/>
        <dbReference type="ChEBI" id="CHEBI:83834"/>
        <dbReference type="EC" id="5.2.1.8"/>
    </reaction>
</comment>
<dbReference type="GO" id="GO:0051301">
    <property type="term" value="P:cell division"/>
    <property type="evidence" value="ECO:0007669"/>
    <property type="project" value="UniProtKB-KW"/>
</dbReference>
<comment type="similarity">
    <text evidence="3">Belongs to the FKBP-type PPIase family. Tig subfamily.</text>
</comment>
<evidence type="ECO:0000256" key="3">
    <source>
        <dbReference type="ARBA" id="ARBA00005464"/>
    </source>
</evidence>
<organism evidence="13 14">
    <name type="scientific">Candidatus Faecalibacterium faecipullorum</name>
    <dbReference type="NCBI Taxonomy" id="2838578"/>
    <lineage>
        <taxon>Bacteria</taxon>
        <taxon>Bacillati</taxon>
        <taxon>Bacillota</taxon>
        <taxon>Clostridia</taxon>
        <taxon>Eubacteriales</taxon>
        <taxon>Oscillospiraceae</taxon>
        <taxon>Faecalibacterium</taxon>
    </lineage>
</organism>
<dbReference type="InterPro" id="IPR037041">
    <property type="entry name" value="Trigger_fac_C_sf"/>
</dbReference>
<sequence>MGILLKNFLFCPSSGILRHSVPFSHHTIRRFSALNKQIRIAVAAAAALCLVIAAAAAGYYWLSSADEDAGALIGPAAGYDYQNFTYDKGLDANGHWTGVTALDYVTLPGDFAAIPLRKADVEPSEADIQSQWDSLLEANRVQQPVTGRAAEDGDIANIDYAGRVDGVAFTGGTAEGYDLTLGSGSFVDDFEEQIVGHQIGETFDVTVTFPDDYGDSTDEAGNVVTLSGKEAVFTVTLNSLAVSVLPEATDAWVEQNFGESNDLHTVAQVDQYFYDSLYDQNLTNAVVDYLTARSEVSSVPPSLIDYQVCSQLSYYQSYAAMFGYESLDEFLSGFLGYDDADALLKATGQDILTSCEQLLIFQAVAESLSLEPTDADLEVYAAYAESMGEGYVHLLALQDRVLATLRDSAQVS</sequence>
<dbReference type="EMBL" id="DWXX01000093">
    <property type="protein sequence ID" value="HJB59081.1"/>
    <property type="molecule type" value="Genomic_DNA"/>
</dbReference>
<comment type="caution">
    <text evidence="13">The sequence shown here is derived from an EMBL/GenBank/DDBJ whole genome shotgun (WGS) entry which is preliminary data.</text>
</comment>
<comment type="subcellular location">
    <subcellularLocation>
        <location evidence="2">Cytoplasm</location>
    </subcellularLocation>
</comment>
<name>A0A9D2MFG0_9FIRM</name>
<dbReference type="InterPro" id="IPR027304">
    <property type="entry name" value="Trigger_fact/SurA_dom_sf"/>
</dbReference>
<feature type="domain" description="PPIase FKBP-type" evidence="12">
    <location>
        <begin position="153"/>
        <end position="241"/>
    </location>
</feature>
<evidence type="ECO:0000256" key="9">
    <source>
        <dbReference type="ARBA" id="ARBA00024849"/>
    </source>
</evidence>
<dbReference type="SUPFAM" id="SSF54534">
    <property type="entry name" value="FKBP-like"/>
    <property type="match status" value="1"/>
</dbReference>
<keyword evidence="4" id="KW-0132">Cell division</keyword>
<keyword evidence="8" id="KW-0131">Cell cycle</keyword>
<keyword evidence="11" id="KW-0812">Transmembrane</keyword>
<keyword evidence="7 10" id="KW-0413">Isomerase</keyword>
<gene>
    <name evidence="13" type="ORF">H9771_05430</name>
</gene>
<protein>
    <recommendedName>
        <fullName evidence="10">peptidylprolyl isomerase</fullName>
        <ecNumber evidence="10">5.2.1.8</ecNumber>
    </recommendedName>
</protein>
<keyword evidence="11" id="KW-0472">Membrane</keyword>
<dbReference type="Proteomes" id="UP000824211">
    <property type="component" value="Unassembled WGS sequence"/>
</dbReference>
<dbReference type="GO" id="GO:0005737">
    <property type="term" value="C:cytoplasm"/>
    <property type="evidence" value="ECO:0007669"/>
    <property type="project" value="UniProtKB-SubCell"/>
</dbReference>
<dbReference type="SUPFAM" id="SSF109998">
    <property type="entry name" value="Triger factor/SurA peptide-binding domain-like"/>
    <property type="match status" value="1"/>
</dbReference>
<dbReference type="InterPro" id="IPR046357">
    <property type="entry name" value="PPIase_dom_sf"/>
</dbReference>
<dbReference type="GO" id="GO:0003755">
    <property type="term" value="F:peptidyl-prolyl cis-trans isomerase activity"/>
    <property type="evidence" value="ECO:0007669"/>
    <property type="project" value="UniProtKB-KW"/>
</dbReference>
<reference evidence="13" key="2">
    <citation type="submission" date="2021-04" db="EMBL/GenBank/DDBJ databases">
        <authorList>
            <person name="Gilroy R."/>
        </authorList>
    </citation>
    <scope>NUCLEOTIDE SEQUENCE</scope>
    <source>
        <strain evidence="13">ChiHjej9B8-13557</strain>
    </source>
</reference>
<evidence type="ECO:0000256" key="11">
    <source>
        <dbReference type="SAM" id="Phobius"/>
    </source>
</evidence>
<dbReference type="AlphaFoldDB" id="A0A9D2MFG0"/>
<reference evidence="13" key="1">
    <citation type="journal article" date="2021" name="PeerJ">
        <title>Extensive microbial diversity within the chicken gut microbiome revealed by metagenomics and culture.</title>
        <authorList>
            <person name="Gilroy R."/>
            <person name="Ravi A."/>
            <person name="Getino M."/>
            <person name="Pursley I."/>
            <person name="Horton D.L."/>
            <person name="Alikhan N.F."/>
            <person name="Baker D."/>
            <person name="Gharbi K."/>
            <person name="Hall N."/>
            <person name="Watson M."/>
            <person name="Adriaenssens E.M."/>
            <person name="Foster-Nyarko E."/>
            <person name="Jarju S."/>
            <person name="Secka A."/>
            <person name="Antonio M."/>
            <person name="Oren A."/>
            <person name="Chaudhuri R.R."/>
            <person name="La Ragione R."/>
            <person name="Hildebrand F."/>
            <person name="Pallen M.J."/>
        </authorList>
    </citation>
    <scope>NUCLEOTIDE SEQUENCE</scope>
    <source>
        <strain evidence="13">ChiHjej9B8-13557</strain>
    </source>
</reference>
<proteinExistence type="inferred from homology"/>
<keyword evidence="5 10" id="KW-0697">Rotamase</keyword>
<dbReference type="InterPro" id="IPR001179">
    <property type="entry name" value="PPIase_FKBP_dom"/>
</dbReference>
<evidence type="ECO:0000313" key="13">
    <source>
        <dbReference type="EMBL" id="HJB59081.1"/>
    </source>
</evidence>
<dbReference type="Pfam" id="PF00254">
    <property type="entry name" value="FKBP_C"/>
    <property type="match status" value="1"/>
</dbReference>
<comment type="function">
    <text evidence="9">Involved in protein export. Acts as a chaperone by maintaining the newly synthesized protein in an open conformation. Functions as a peptidyl-prolyl cis-trans isomerase.</text>
</comment>
<feature type="transmembrane region" description="Helical" evidence="11">
    <location>
        <begin position="38"/>
        <end position="62"/>
    </location>
</feature>
<evidence type="ECO:0000256" key="4">
    <source>
        <dbReference type="ARBA" id="ARBA00022618"/>
    </source>
</evidence>
<dbReference type="Gene3D" id="3.10.50.40">
    <property type="match status" value="1"/>
</dbReference>
<evidence type="ECO:0000256" key="2">
    <source>
        <dbReference type="ARBA" id="ARBA00004496"/>
    </source>
</evidence>
<keyword evidence="11" id="KW-1133">Transmembrane helix</keyword>
<keyword evidence="6" id="KW-0143">Chaperone</keyword>
<evidence type="ECO:0000256" key="8">
    <source>
        <dbReference type="ARBA" id="ARBA00023306"/>
    </source>
</evidence>
<evidence type="ECO:0000313" key="14">
    <source>
        <dbReference type="Proteomes" id="UP000824211"/>
    </source>
</evidence>
<evidence type="ECO:0000256" key="1">
    <source>
        <dbReference type="ARBA" id="ARBA00000971"/>
    </source>
</evidence>
<accession>A0A9D2MFG0</accession>
<dbReference type="EC" id="5.2.1.8" evidence="10"/>
<evidence type="ECO:0000256" key="5">
    <source>
        <dbReference type="ARBA" id="ARBA00023110"/>
    </source>
</evidence>
<dbReference type="GO" id="GO:0006457">
    <property type="term" value="P:protein folding"/>
    <property type="evidence" value="ECO:0007669"/>
    <property type="project" value="InterPro"/>
</dbReference>
<dbReference type="Gene3D" id="1.10.3120.10">
    <property type="entry name" value="Trigger factor, C-terminal domain"/>
    <property type="match status" value="1"/>
</dbReference>
<evidence type="ECO:0000259" key="12">
    <source>
        <dbReference type="PROSITE" id="PS50059"/>
    </source>
</evidence>
<dbReference type="FunFam" id="3.10.50.40:FF:000001">
    <property type="entry name" value="Trigger factor"/>
    <property type="match status" value="1"/>
</dbReference>
<evidence type="ECO:0000256" key="10">
    <source>
        <dbReference type="PROSITE-ProRule" id="PRU00277"/>
    </source>
</evidence>
<dbReference type="PROSITE" id="PS50059">
    <property type="entry name" value="FKBP_PPIASE"/>
    <property type="match status" value="1"/>
</dbReference>